<dbReference type="OrthoDB" id="9786141at2"/>
<evidence type="ECO:0000313" key="2">
    <source>
        <dbReference type="EMBL" id="SEC69499.1"/>
    </source>
</evidence>
<evidence type="ECO:0000259" key="1">
    <source>
        <dbReference type="Pfam" id="PF00293"/>
    </source>
</evidence>
<dbReference type="Gene3D" id="3.90.79.10">
    <property type="entry name" value="Nucleoside Triphosphate Pyrophosphohydrolase"/>
    <property type="match status" value="1"/>
</dbReference>
<dbReference type="Proteomes" id="UP000182241">
    <property type="component" value="Unassembled WGS sequence"/>
</dbReference>
<dbReference type="AlphaFoldDB" id="A0A1H4UL43"/>
<name>A0A1H4UL43_TSUTY</name>
<protein>
    <submittedName>
        <fullName evidence="2">ADP-ribose pyrophosphatase YjhB, NUDIX family</fullName>
    </submittedName>
</protein>
<feature type="domain" description="Nudix hydrolase" evidence="1">
    <location>
        <begin position="8"/>
        <end position="133"/>
    </location>
</feature>
<proteinExistence type="predicted"/>
<sequence>MSNRPPMSAVSVDAVVLRGDETGTRVLVHRRAADPFLGDWALPGVLLGSGERITAAATRAAGKAHVSPEQVSGAGQLVVFDEPNRDPRGPTLSVATWVATRRELALPKADDARWVDWDALPELAFDHERILADVRPLLASKLWSDRDFTKALTGPEFEVRTALAITESLAGRAVDRGNLNRDIERVAERAGEAPRRGRGRPGVLWRWPSR</sequence>
<gene>
    <name evidence="2" type="ORF">SAMN04489793_2942</name>
</gene>
<dbReference type="CDD" id="cd18873">
    <property type="entry name" value="NUDIX_NadM_like"/>
    <property type="match status" value="1"/>
</dbReference>
<organism evidence="2 3">
    <name type="scientific">Tsukamurella tyrosinosolvens</name>
    <dbReference type="NCBI Taxonomy" id="57704"/>
    <lineage>
        <taxon>Bacteria</taxon>
        <taxon>Bacillati</taxon>
        <taxon>Actinomycetota</taxon>
        <taxon>Actinomycetes</taxon>
        <taxon>Mycobacteriales</taxon>
        <taxon>Tsukamurellaceae</taxon>
        <taxon>Tsukamurella</taxon>
    </lineage>
</organism>
<dbReference type="PANTHER" id="PTHR43736:SF5">
    <property type="entry name" value="NUDIX HYDROLASE DOMAIN-CONTAINING PROTEIN"/>
    <property type="match status" value="1"/>
</dbReference>
<keyword evidence="3" id="KW-1185">Reference proteome</keyword>
<dbReference type="PANTHER" id="PTHR43736">
    <property type="entry name" value="ADP-RIBOSE PYROPHOSPHATASE"/>
    <property type="match status" value="1"/>
</dbReference>
<dbReference type="STRING" id="57704.SAMN04489793_2942"/>
<dbReference type="Pfam" id="PF00293">
    <property type="entry name" value="NUDIX"/>
    <property type="match status" value="1"/>
</dbReference>
<dbReference type="EMBL" id="FNSA01000003">
    <property type="protein sequence ID" value="SEC69499.1"/>
    <property type="molecule type" value="Genomic_DNA"/>
</dbReference>
<dbReference type="InterPro" id="IPR015797">
    <property type="entry name" value="NUDIX_hydrolase-like_dom_sf"/>
</dbReference>
<dbReference type="RefSeq" id="WP_068739990.1">
    <property type="nucleotide sequence ID" value="NZ_FNSA01000003.1"/>
</dbReference>
<dbReference type="SUPFAM" id="SSF55811">
    <property type="entry name" value="Nudix"/>
    <property type="match status" value="1"/>
</dbReference>
<evidence type="ECO:0000313" key="3">
    <source>
        <dbReference type="Proteomes" id="UP000182241"/>
    </source>
</evidence>
<accession>A0A1H4UL43</accession>
<dbReference type="InterPro" id="IPR000086">
    <property type="entry name" value="NUDIX_hydrolase_dom"/>
</dbReference>
<reference evidence="3" key="1">
    <citation type="submission" date="2016-10" db="EMBL/GenBank/DDBJ databases">
        <authorList>
            <person name="Varghese N."/>
            <person name="Submissions S."/>
        </authorList>
    </citation>
    <scope>NUCLEOTIDE SEQUENCE [LARGE SCALE GENOMIC DNA]</scope>
    <source>
        <strain evidence="3">DSM 44234</strain>
    </source>
</reference>